<protein>
    <submittedName>
        <fullName evidence="1">Uncharacterized protein</fullName>
    </submittedName>
</protein>
<proteinExistence type="predicted"/>
<dbReference type="Proteomes" id="UP001054821">
    <property type="component" value="Chromosome 3"/>
</dbReference>
<accession>A0AAD4Z9B1</accession>
<name>A0AAD4Z9B1_PRUDU</name>
<evidence type="ECO:0000313" key="2">
    <source>
        <dbReference type="Proteomes" id="UP001054821"/>
    </source>
</evidence>
<sequence length="120" mass="14029">MTISGPKLKDERWMIEGSDLSSEYPGRLPRVLANIPVRNLRDSYKQPEGLNILLLPVCSYPLGEWPWLELSLSWLLRPVPFLFDLSNLLEEESDYWIGIWWVIMYVDHVVMLLHPGHVMP</sequence>
<dbReference type="AlphaFoldDB" id="A0AAD4Z9B1"/>
<comment type="caution">
    <text evidence="1">The sequence shown here is derived from an EMBL/GenBank/DDBJ whole genome shotgun (WGS) entry which is preliminary data.</text>
</comment>
<gene>
    <name evidence="1" type="ORF">L3X38_017603</name>
</gene>
<reference evidence="1 2" key="1">
    <citation type="journal article" date="2022" name="G3 (Bethesda)">
        <title>Whole-genome sequence and methylome profiling of the almond [Prunus dulcis (Mill.) D.A. Webb] cultivar 'Nonpareil'.</title>
        <authorList>
            <person name="D'Amico-Willman K.M."/>
            <person name="Ouma W.Z."/>
            <person name="Meulia T."/>
            <person name="Sideli G.M."/>
            <person name="Gradziel T.M."/>
            <person name="Fresnedo-Ramirez J."/>
        </authorList>
    </citation>
    <scope>NUCLEOTIDE SEQUENCE [LARGE SCALE GENOMIC DNA]</scope>
    <source>
        <strain evidence="1">Clone GOH B32 T37-40</strain>
    </source>
</reference>
<organism evidence="1 2">
    <name type="scientific">Prunus dulcis</name>
    <name type="common">Almond</name>
    <name type="synonym">Amygdalus dulcis</name>
    <dbReference type="NCBI Taxonomy" id="3755"/>
    <lineage>
        <taxon>Eukaryota</taxon>
        <taxon>Viridiplantae</taxon>
        <taxon>Streptophyta</taxon>
        <taxon>Embryophyta</taxon>
        <taxon>Tracheophyta</taxon>
        <taxon>Spermatophyta</taxon>
        <taxon>Magnoliopsida</taxon>
        <taxon>eudicotyledons</taxon>
        <taxon>Gunneridae</taxon>
        <taxon>Pentapetalae</taxon>
        <taxon>rosids</taxon>
        <taxon>fabids</taxon>
        <taxon>Rosales</taxon>
        <taxon>Rosaceae</taxon>
        <taxon>Amygdaloideae</taxon>
        <taxon>Amygdaleae</taxon>
        <taxon>Prunus</taxon>
    </lineage>
</organism>
<evidence type="ECO:0000313" key="1">
    <source>
        <dbReference type="EMBL" id="KAI5338332.1"/>
    </source>
</evidence>
<dbReference type="EMBL" id="JAJFAZ020000003">
    <property type="protein sequence ID" value="KAI5338332.1"/>
    <property type="molecule type" value="Genomic_DNA"/>
</dbReference>
<keyword evidence="2" id="KW-1185">Reference proteome</keyword>